<name>C3NN82_SACI1</name>
<dbReference type="Gene3D" id="1.10.287.1120">
    <property type="entry name" value="Bipartite methylase S protein"/>
    <property type="match status" value="1"/>
</dbReference>
<dbReference type="InterPro" id="IPR052021">
    <property type="entry name" value="Type-I_RS_S_subunit"/>
</dbReference>
<evidence type="ECO:0000313" key="6">
    <source>
        <dbReference type="Proteomes" id="UP000006818"/>
    </source>
</evidence>
<dbReference type="GO" id="GO:0009307">
    <property type="term" value="P:DNA restriction-modification system"/>
    <property type="evidence" value="ECO:0007669"/>
    <property type="project" value="UniProtKB-KW"/>
</dbReference>
<keyword evidence="5" id="KW-0614">Plasmid</keyword>
<dbReference type="HOGENOM" id="CLU_473007_0_0_2"/>
<dbReference type="InterPro" id="IPR000055">
    <property type="entry name" value="Restrct_endonuc_typeI_TRD"/>
</dbReference>
<accession>C3NN82</accession>
<protein>
    <submittedName>
        <fullName evidence="5">Restriction modification system DNA specificity domain protein</fullName>
    </submittedName>
</protein>
<dbReference type="CDD" id="cd17275">
    <property type="entry name" value="RMtype1_S_MjaORF132P-TRD1-CR1_like"/>
    <property type="match status" value="1"/>
</dbReference>
<comment type="similarity">
    <text evidence="1">Belongs to the type-I restriction system S methylase family.</text>
</comment>
<evidence type="ECO:0000313" key="5">
    <source>
        <dbReference type="EMBL" id="ACP50075.1"/>
    </source>
</evidence>
<dbReference type="SUPFAM" id="SSF116734">
    <property type="entry name" value="DNA methylase specificity domain"/>
    <property type="match status" value="2"/>
</dbReference>
<dbReference type="EMBL" id="CP001405">
    <property type="protein sequence ID" value="ACP50075.1"/>
    <property type="molecule type" value="Genomic_DNA"/>
</dbReference>
<dbReference type="KEGG" id="sin:YN1551_3200"/>
<dbReference type="Proteomes" id="UP000006818">
    <property type="component" value="Plasmid pYN01"/>
</dbReference>
<evidence type="ECO:0000256" key="3">
    <source>
        <dbReference type="ARBA" id="ARBA00023125"/>
    </source>
</evidence>
<keyword evidence="2" id="KW-0680">Restriction system</keyword>
<evidence type="ECO:0000256" key="2">
    <source>
        <dbReference type="ARBA" id="ARBA00022747"/>
    </source>
</evidence>
<keyword evidence="3" id="KW-0238">DNA-binding</keyword>
<dbReference type="Gene3D" id="3.90.220.20">
    <property type="entry name" value="DNA methylase specificity domains"/>
    <property type="match status" value="2"/>
</dbReference>
<dbReference type="PANTHER" id="PTHR30408:SF12">
    <property type="entry name" value="TYPE I RESTRICTION ENZYME MJAVIII SPECIFICITY SUBUNIT"/>
    <property type="match status" value="1"/>
</dbReference>
<dbReference type="PANTHER" id="PTHR30408">
    <property type="entry name" value="TYPE-1 RESTRICTION ENZYME ECOKI SPECIFICITY PROTEIN"/>
    <property type="match status" value="1"/>
</dbReference>
<geneLocation type="plasmid" evidence="5 6">
    <name>pYN01</name>
</geneLocation>
<feature type="domain" description="Type I restriction modification DNA specificity" evidence="4">
    <location>
        <begin position="15"/>
        <end position="180"/>
    </location>
</feature>
<dbReference type="AlphaFoldDB" id="C3NN82"/>
<dbReference type="InterPro" id="IPR044946">
    <property type="entry name" value="Restrct_endonuc_typeI_TRD_sf"/>
</dbReference>
<dbReference type="Pfam" id="PF01420">
    <property type="entry name" value="Methylase_S"/>
    <property type="match status" value="2"/>
</dbReference>
<evidence type="ECO:0000259" key="4">
    <source>
        <dbReference type="Pfam" id="PF01420"/>
    </source>
</evidence>
<reference evidence="5 6" key="1">
    <citation type="journal article" date="2009" name="Proc. Natl. Acad. Sci. U.S.A.">
        <title>Biogeography of the Sulfolobus islandicus pan-genome.</title>
        <authorList>
            <person name="Reno M.L."/>
            <person name="Held N.L."/>
            <person name="Fields C.J."/>
            <person name="Burke P.V."/>
            <person name="Whitaker R.J."/>
        </authorList>
    </citation>
    <scope>NUCLEOTIDE SEQUENCE [LARGE SCALE GENOMIC DNA]</scope>
    <source>
        <strain evidence="6">Y.N.15.51 / Yellowstone #2</strain>
        <plasmid evidence="6">Plasmid pYN01</plasmid>
    </source>
</reference>
<organism evidence="5 6">
    <name type="scientific">Saccharolobus islandicus (strain Y.N.15.51 / Yellowstone #2)</name>
    <name type="common">Sulfolobus islandicus</name>
    <dbReference type="NCBI Taxonomy" id="419942"/>
    <lineage>
        <taxon>Archaea</taxon>
        <taxon>Thermoproteota</taxon>
        <taxon>Thermoprotei</taxon>
        <taxon>Sulfolobales</taxon>
        <taxon>Sulfolobaceae</taxon>
        <taxon>Saccharolobus</taxon>
    </lineage>
</organism>
<feature type="domain" description="Type I restriction modification DNA specificity" evidence="4">
    <location>
        <begin position="226"/>
        <end position="400"/>
    </location>
</feature>
<evidence type="ECO:0000256" key="1">
    <source>
        <dbReference type="ARBA" id="ARBA00010923"/>
    </source>
</evidence>
<dbReference type="REBASE" id="20759">
    <property type="entry name" value="S.SisYNORF3201P"/>
</dbReference>
<proteinExistence type="inferred from homology"/>
<gene>
    <name evidence="5" type="ordered locus">YN1551_3200</name>
</gene>
<sequence>MKMSDYVEIDIGEFPKDWDVRKLKDVIIKAKSGGTPRRNVPEYWNGNIPFAKIQDITKSGKYLYNTEEFITEKGLENSNAWIVPKDSLLLTIYGSLGFVAINKIPVATNQAIIGIIPNKNIIDTEFLYYWYLYFKPYWSKFIKKGTQPNLTLEIVLNSSVPILPLEEQKKIVELLQKATDIYYTLKDYIIQIRNSTETITKVIRKELLTKGIGHRDYVETDIGEFPKDWEVRRLNEIAIIRSGFSERKRDENSKVIHLRPDNIDNETDRIVFHRIVYIPESPKIERYLLRHLDIVLVNTNGSIDHIGKLGIIDMPLNQKITFSNHLTAIRIVSKDVEPYYIYYLLSWYHLNGSFKKVVKNQAGKWNLNLDTIRNLLIPLPPLEEQKKIVELLQKVDELIIRFNDFLQNLEDEANTLYKSILRLALTGKLTEDWRRQIILLRSVVIPYLVYQASKIKGRPVYMTELMKYLFLLQKEYNINLAYNFEPYKYGPFTPQLYKDLEELKDRIEVKEVKDNVDKSLITSKELPQVNQDIANAVNDLINRFGNKDLKELLSYVYKKYPEYTVKSELNLDEFLK</sequence>
<dbReference type="GO" id="GO:0003677">
    <property type="term" value="F:DNA binding"/>
    <property type="evidence" value="ECO:0007669"/>
    <property type="project" value="UniProtKB-KW"/>
</dbReference>